<dbReference type="CDD" id="cd00082">
    <property type="entry name" value="HisKA"/>
    <property type="match status" value="1"/>
</dbReference>
<dbReference type="PANTHER" id="PTHR42878:SF15">
    <property type="entry name" value="BACTERIOPHYTOCHROME"/>
    <property type="match status" value="1"/>
</dbReference>
<evidence type="ECO:0000256" key="6">
    <source>
        <dbReference type="ARBA" id="ARBA00022777"/>
    </source>
</evidence>
<evidence type="ECO:0000256" key="5">
    <source>
        <dbReference type="ARBA" id="ARBA00022679"/>
    </source>
</evidence>
<feature type="region of interest" description="Disordered" evidence="10">
    <location>
        <begin position="1"/>
        <end position="22"/>
    </location>
</feature>
<dbReference type="PANTHER" id="PTHR42878">
    <property type="entry name" value="TWO-COMPONENT HISTIDINE KINASE"/>
    <property type="match status" value="1"/>
</dbReference>
<proteinExistence type="predicted"/>
<keyword evidence="13" id="KW-1185">Reference proteome</keyword>
<keyword evidence="7" id="KW-0902">Two-component regulatory system</keyword>
<dbReference type="AlphaFoldDB" id="A0A542ZER0"/>
<evidence type="ECO:0000256" key="7">
    <source>
        <dbReference type="ARBA" id="ARBA00023012"/>
    </source>
</evidence>
<dbReference type="InterPro" id="IPR003661">
    <property type="entry name" value="HisK_dim/P_dom"/>
</dbReference>
<evidence type="ECO:0000256" key="4">
    <source>
        <dbReference type="ARBA" id="ARBA00022553"/>
    </source>
</evidence>
<comment type="catalytic activity">
    <reaction evidence="1">
        <text>ATP + protein L-histidine = ADP + protein N-phospho-L-histidine.</text>
        <dbReference type="EC" id="2.7.13.3"/>
    </reaction>
</comment>
<evidence type="ECO:0000256" key="2">
    <source>
        <dbReference type="ARBA" id="ARBA00004236"/>
    </source>
</evidence>
<dbReference type="GO" id="GO:0000156">
    <property type="term" value="F:phosphorelay response regulator activity"/>
    <property type="evidence" value="ECO:0007669"/>
    <property type="project" value="TreeGrafter"/>
</dbReference>
<dbReference type="Gene3D" id="1.10.287.130">
    <property type="match status" value="1"/>
</dbReference>
<dbReference type="SUPFAM" id="SSF55874">
    <property type="entry name" value="ATPase domain of HSP90 chaperone/DNA topoisomerase II/histidine kinase"/>
    <property type="match status" value="1"/>
</dbReference>
<dbReference type="Gene3D" id="3.30.565.10">
    <property type="entry name" value="Histidine kinase-like ATPase, C-terminal domain"/>
    <property type="match status" value="1"/>
</dbReference>
<keyword evidence="6 12" id="KW-0418">Kinase</keyword>
<comment type="subcellular location">
    <subcellularLocation>
        <location evidence="2">Cell membrane</location>
    </subcellularLocation>
</comment>
<dbReference type="Gene3D" id="3.30.450.40">
    <property type="match status" value="1"/>
</dbReference>
<dbReference type="EC" id="2.7.13.3" evidence="3"/>
<evidence type="ECO:0000256" key="10">
    <source>
        <dbReference type="SAM" id="MobiDB-lite"/>
    </source>
</evidence>
<dbReference type="InterPro" id="IPR050351">
    <property type="entry name" value="BphY/WalK/GraS-like"/>
</dbReference>
<reference evidence="12 13" key="1">
    <citation type="submission" date="2019-06" db="EMBL/GenBank/DDBJ databases">
        <title>Sequencing the genomes of 1000 actinobacteria strains.</title>
        <authorList>
            <person name="Klenk H.-P."/>
        </authorList>
    </citation>
    <scope>NUCLEOTIDE SEQUENCE [LARGE SCALE GENOMIC DNA]</scope>
    <source>
        <strain evidence="12 13">DSM 18082</strain>
    </source>
</reference>
<evidence type="ECO:0000313" key="12">
    <source>
        <dbReference type="EMBL" id="TQL58833.1"/>
    </source>
</evidence>
<evidence type="ECO:0000256" key="3">
    <source>
        <dbReference type="ARBA" id="ARBA00012438"/>
    </source>
</evidence>
<comment type="caution">
    <text evidence="12">The sequence shown here is derived from an EMBL/GenBank/DDBJ whole genome shotgun (WGS) entry which is preliminary data.</text>
</comment>
<dbReference type="SMART" id="SM00388">
    <property type="entry name" value="HisKA"/>
    <property type="match status" value="1"/>
</dbReference>
<dbReference type="GO" id="GO:0005886">
    <property type="term" value="C:plasma membrane"/>
    <property type="evidence" value="ECO:0007669"/>
    <property type="project" value="UniProtKB-SubCell"/>
</dbReference>
<dbReference type="InterPro" id="IPR029016">
    <property type="entry name" value="GAF-like_dom_sf"/>
</dbReference>
<dbReference type="PROSITE" id="PS50109">
    <property type="entry name" value="HIS_KIN"/>
    <property type="match status" value="1"/>
</dbReference>
<evidence type="ECO:0000259" key="11">
    <source>
        <dbReference type="PROSITE" id="PS50109"/>
    </source>
</evidence>
<dbReference type="EMBL" id="VFOQ01000001">
    <property type="protein sequence ID" value="TQL58833.1"/>
    <property type="molecule type" value="Genomic_DNA"/>
</dbReference>
<dbReference type="Proteomes" id="UP000319514">
    <property type="component" value="Unassembled WGS sequence"/>
</dbReference>
<dbReference type="InterPro" id="IPR036097">
    <property type="entry name" value="HisK_dim/P_sf"/>
</dbReference>
<dbReference type="InterPro" id="IPR036890">
    <property type="entry name" value="HATPase_C_sf"/>
</dbReference>
<dbReference type="GO" id="GO:0007234">
    <property type="term" value="P:osmosensory signaling via phosphorelay pathway"/>
    <property type="evidence" value="ECO:0007669"/>
    <property type="project" value="TreeGrafter"/>
</dbReference>
<dbReference type="InterPro" id="IPR003594">
    <property type="entry name" value="HATPase_dom"/>
</dbReference>
<evidence type="ECO:0000256" key="1">
    <source>
        <dbReference type="ARBA" id="ARBA00000085"/>
    </source>
</evidence>
<dbReference type="SUPFAM" id="SSF47384">
    <property type="entry name" value="Homodimeric domain of signal transducing histidine kinase"/>
    <property type="match status" value="1"/>
</dbReference>
<keyword evidence="5" id="KW-0808">Transferase</keyword>
<keyword evidence="4" id="KW-0597">Phosphoprotein</keyword>
<name>A0A542ZER0_9MICO</name>
<dbReference type="SUPFAM" id="SSF55781">
    <property type="entry name" value="GAF domain-like"/>
    <property type="match status" value="1"/>
</dbReference>
<dbReference type="SMART" id="SM00387">
    <property type="entry name" value="HATPase_c"/>
    <property type="match status" value="1"/>
</dbReference>
<feature type="coiled-coil region" evidence="9">
    <location>
        <begin position="182"/>
        <end position="212"/>
    </location>
</feature>
<gene>
    <name evidence="12" type="ORF">FB474_0172</name>
</gene>
<sequence>MIARMSAPKRHQSGMMTSAMESLSPPLTDATAADAARAAALDEYDVLGRPPEPELEALVELAALVCGVPTAVINLIDETHQHQVAAFGIGPSICTRDDSMCDVTIQQQSPVVLADARLDPRFAQNPFVTGVIASLRFYASSQLRTPAGITIGTLCVFDEEERHLTPAQAGAVDALARQIVDILELRRRTALLEQSLEELTLARAELNRSNDQLAAFAGQVSHDLRNPLTAVMGYVQELADLPSVAEDPEGSWLAERAGQSAARMYAQMTELLDYGHVGGRLGSEEVDLGRVAYLVRDDLGDLVRAGGADLVIHTLPVVRGDENQLRSVLQNLISNALKFTLPGVPARVTVSARRGASGTRVEVADRGVGVPVGQAAGVFTLFERTGQVDVEGHGIGLATCRRVVEAHGGRIGLESRDGGGTVAWFELPDNAG</sequence>
<dbReference type="Pfam" id="PF02518">
    <property type="entry name" value="HATPase_c"/>
    <property type="match status" value="1"/>
</dbReference>
<evidence type="ECO:0000313" key="13">
    <source>
        <dbReference type="Proteomes" id="UP000319514"/>
    </source>
</evidence>
<accession>A0A542ZER0</accession>
<dbReference type="PRINTS" id="PR00344">
    <property type="entry name" value="BCTRLSENSOR"/>
</dbReference>
<dbReference type="GO" id="GO:0000155">
    <property type="term" value="F:phosphorelay sensor kinase activity"/>
    <property type="evidence" value="ECO:0007669"/>
    <property type="project" value="InterPro"/>
</dbReference>
<evidence type="ECO:0000256" key="8">
    <source>
        <dbReference type="ARBA" id="ARBA00039401"/>
    </source>
</evidence>
<dbReference type="InterPro" id="IPR004358">
    <property type="entry name" value="Sig_transdc_His_kin-like_C"/>
</dbReference>
<feature type="domain" description="Histidine kinase" evidence="11">
    <location>
        <begin position="219"/>
        <end position="431"/>
    </location>
</feature>
<dbReference type="InterPro" id="IPR005467">
    <property type="entry name" value="His_kinase_dom"/>
</dbReference>
<dbReference type="GO" id="GO:0030295">
    <property type="term" value="F:protein kinase activator activity"/>
    <property type="evidence" value="ECO:0007669"/>
    <property type="project" value="TreeGrafter"/>
</dbReference>
<keyword evidence="9" id="KW-0175">Coiled coil</keyword>
<dbReference type="Pfam" id="PF00512">
    <property type="entry name" value="HisKA"/>
    <property type="match status" value="1"/>
</dbReference>
<protein>
    <recommendedName>
        <fullName evidence="8">Sensor-like histidine kinase SenX3</fullName>
        <ecNumber evidence="3">2.7.13.3</ecNumber>
    </recommendedName>
</protein>
<evidence type="ECO:0000256" key="9">
    <source>
        <dbReference type="SAM" id="Coils"/>
    </source>
</evidence>
<organism evidence="12 13">
    <name type="scientific">Oryzihumus leptocrescens</name>
    <dbReference type="NCBI Taxonomy" id="297536"/>
    <lineage>
        <taxon>Bacteria</taxon>
        <taxon>Bacillati</taxon>
        <taxon>Actinomycetota</taxon>
        <taxon>Actinomycetes</taxon>
        <taxon>Micrococcales</taxon>
        <taxon>Intrasporangiaceae</taxon>
        <taxon>Oryzihumus</taxon>
    </lineage>
</organism>